<dbReference type="InterPro" id="IPR003615">
    <property type="entry name" value="HNH_nuc"/>
</dbReference>
<sequence length="248" mass="28721">MNYENIYNQLIERAKTRTLECYKERHHIVPRCQGGTDDKDNLVDLTAREHFIAHWLLSKMYPNHSGLQLAFAAMTSFKGHTHQRYQCSSVVYEIARLKASKAISNMLVGNKNRVGRSHSAESKAKLSKALKGRTYSTETINKIKTTMMGRKLPQSTIDKMKATKLLRYGPNKVYVKKTPEQLLESKRNGAIKLSERNKGPQWEHYDELFNHWKDNGRLSYHKFRQYAVANGYPDTSYQTMVKTFVQSV</sequence>
<dbReference type="EMBL" id="JAUEHC010000013">
    <property type="protein sequence ID" value="MEZ4051436.1"/>
    <property type="molecule type" value="Genomic_DNA"/>
</dbReference>
<proteinExistence type="predicted"/>
<dbReference type="RefSeq" id="WP_371196669.1">
    <property type="nucleotide sequence ID" value="NZ_JAUEHC010000013.1"/>
</dbReference>
<keyword evidence="3" id="KW-0540">Nuclease</keyword>
<keyword evidence="3" id="KW-0255">Endonuclease</keyword>
<accession>A0ABV4JCZ5</accession>
<dbReference type="SMART" id="SM00496">
    <property type="entry name" value="IENR2"/>
    <property type="match status" value="3"/>
</dbReference>
<dbReference type="Proteomes" id="UP001567731">
    <property type="component" value="Unassembled WGS sequence"/>
</dbReference>
<dbReference type="SUPFAM" id="SSF64496">
    <property type="entry name" value="DNA-binding domain of intron-encoded endonucleases"/>
    <property type="match status" value="1"/>
</dbReference>
<feature type="domain" description="Nuclease associated modular" evidence="1">
    <location>
        <begin position="131"/>
        <end position="147"/>
    </location>
</feature>
<dbReference type="GO" id="GO:0004519">
    <property type="term" value="F:endonuclease activity"/>
    <property type="evidence" value="ECO:0007669"/>
    <property type="project" value="UniProtKB-KW"/>
</dbReference>
<evidence type="ECO:0000313" key="4">
    <source>
        <dbReference type="Proteomes" id="UP001567731"/>
    </source>
</evidence>
<organism evidence="3 4">
    <name type="scientific">Enterobacter rongchengensis</name>
    <dbReference type="NCBI Taxonomy" id="3030999"/>
    <lineage>
        <taxon>Bacteria</taxon>
        <taxon>Pseudomonadati</taxon>
        <taxon>Pseudomonadota</taxon>
        <taxon>Gammaproteobacteria</taxon>
        <taxon>Enterobacterales</taxon>
        <taxon>Enterobacteriaceae</taxon>
        <taxon>Enterobacter</taxon>
    </lineage>
</organism>
<gene>
    <name evidence="3" type="ORF">QVM81_07595</name>
</gene>
<dbReference type="InterPro" id="IPR003611">
    <property type="entry name" value="NUMOD3"/>
</dbReference>
<name>A0ABV4JCZ5_9ENTR</name>
<keyword evidence="4" id="KW-1185">Reference proteome</keyword>
<comment type="caution">
    <text evidence="3">The sequence shown here is derived from an EMBL/GenBank/DDBJ whole genome shotgun (WGS) entry which is preliminary data.</text>
</comment>
<evidence type="ECO:0000259" key="1">
    <source>
        <dbReference type="SMART" id="SM00496"/>
    </source>
</evidence>
<evidence type="ECO:0000259" key="2">
    <source>
        <dbReference type="SMART" id="SM00507"/>
    </source>
</evidence>
<feature type="domain" description="Nuclease associated modular" evidence="1">
    <location>
        <begin position="148"/>
        <end position="164"/>
    </location>
</feature>
<keyword evidence="3" id="KW-0378">Hydrolase</keyword>
<dbReference type="Pfam" id="PF07460">
    <property type="entry name" value="NUMOD3"/>
    <property type="match status" value="1"/>
</dbReference>
<evidence type="ECO:0000313" key="3">
    <source>
        <dbReference type="EMBL" id="MEZ4051436.1"/>
    </source>
</evidence>
<protein>
    <submittedName>
        <fullName evidence="3">HNH endonuclease signature motif containing protein</fullName>
    </submittedName>
</protein>
<feature type="domain" description="Nuclease associated modular" evidence="1">
    <location>
        <begin position="114"/>
        <end position="130"/>
    </location>
</feature>
<feature type="domain" description="HNH nuclease" evidence="2">
    <location>
        <begin position="5"/>
        <end position="51"/>
    </location>
</feature>
<dbReference type="CDD" id="cd00085">
    <property type="entry name" value="HNHc"/>
    <property type="match status" value="1"/>
</dbReference>
<reference evidence="3 4" key="1">
    <citation type="submission" date="2023-06" db="EMBL/GenBank/DDBJ databases">
        <title>Genome characterization of Enterobacterales and Pseudomonas spp isolates with different phenotypes to cefepime-taniborbactam.</title>
        <authorList>
            <person name="Hernandez-Garcia M."/>
            <person name="Garcia-Castillo M."/>
            <person name="Ruiz-Garbajosa P."/>
            <person name="Canton R."/>
        </authorList>
    </citation>
    <scope>NUCLEOTIDE SEQUENCE [LARGE SCALE GENOMIC DNA]</scope>
    <source>
        <strain evidence="3 4">A003</strain>
    </source>
</reference>
<dbReference type="SMART" id="SM00507">
    <property type="entry name" value="HNHc"/>
    <property type="match status" value="1"/>
</dbReference>